<proteinExistence type="predicted"/>
<dbReference type="AlphaFoldDB" id="A0A0E9U740"/>
<protein>
    <submittedName>
        <fullName evidence="1">Uncharacterized protein</fullName>
    </submittedName>
</protein>
<name>A0A0E9U740_ANGAN</name>
<sequence length="30" mass="3482">MVMRPVNALYSAMIQVRKSLRVHTKSFKSC</sequence>
<accession>A0A0E9U740</accession>
<reference evidence="1" key="2">
    <citation type="journal article" date="2015" name="Fish Shellfish Immunol.">
        <title>Early steps in the European eel (Anguilla anguilla)-Vibrio vulnificus interaction in the gills: Role of the RtxA13 toxin.</title>
        <authorList>
            <person name="Callol A."/>
            <person name="Pajuelo D."/>
            <person name="Ebbesson L."/>
            <person name="Teles M."/>
            <person name="MacKenzie S."/>
            <person name="Amaro C."/>
        </authorList>
    </citation>
    <scope>NUCLEOTIDE SEQUENCE</scope>
</reference>
<dbReference type="EMBL" id="GBXM01047602">
    <property type="protein sequence ID" value="JAH60975.1"/>
    <property type="molecule type" value="Transcribed_RNA"/>
</dbReference>
<organism evidence="1">
    <name type="scientific">Anguilla anguilla</name>
    <name type="common">European freshwater eel</name>
    <name type="synonym">Muraena anguilla</name>
    <dbReference type="NCBI Taxonomy" id="7936"/>
    <lineage>
        <taxon>Eukaryota</taxon>
        <taxon>Metazoa</taxon>
        <taxon>Chordata</taxon>
        <taxon>Craniata</taxon>
        <taxon>Vertebrata</taxon>
        <taxon>Euteleostomi</taxon>
        <taxon>Actinopterygii</taxon>
        <taxon>Neopterygii</taxon>
        <taxon>Teleostei</taxon>
        <taxon>Anguilliformes</taxon>
        <taxon>Anguillidae</taxon>
        <taxon>Anguilla</taxon>
    </lineage>
</organism>
<evidence type="ECO:0000313" key="1">
    <source>
        <dbReference type="EMBL" id="JAH60975.1"/>
    </source>
</evidence>
<reference evidence="1" key="1">
    <citation type="submission" date="2014-11" db="EMBL/GenBank/DDBJ databases">
        <authorList>
            <person name="Amaro Gonzalez C."/>
        </authorList>
    </citation>
    <scope>NUCLEOTIDE SEQUENCE</scope>
</reference>